<protein>
    <recommendedName>
        <fullName evidence="3">Zinc-finger domain-containing protein</fullName>
    </recommendedName>
</protein>
<evidence type="ECO:0000313" key="1">
    <source>
        <dbReference type="EMBL" id="MFD2206529.1"/>
    </source>
</evidence>
<name>A0ABW5BLU1_9PROT</name>
<evidence type="ECO:0000313" key="2">
    <source>
        <dbReference type="Proteomes" id="UP001597294"/>
    </source>
</evidence>
<sequence>MSRNIEELLPFYVNGSLEGEDLEIVKKALSEDKTLQDECIFLQGLREEVYNQGVENSPGEFGLKRLQRDISREKVAKTKFVPKNNTVVTFGTRGWRLAAIAACIVLLFQTVYVLPQWQNDDDLIAASGGSIHQARGPVVSITFVPEAQEENIRELLLAVDARIVDGPSALGVYKLVLTKDPETIISKLLAHKNLVETVQREGGESGGQ</sequence>
<dbReference type="RefSeq" id="WP_380252191.1">
    <property type="nucleotide sequence ID" value="NZ_JBHUII010000004.1"/>
</dbReference>
<comment type="caution">
    <text evidence="1">The sequence shown here is derived from an EMBL/GenBank/DDBJ whole genome shotgun (WGS) entry which is preliminary data.</text>
</comment>
<accession>A0ABW5BLU1</accession>
<proteinExistence type="predicted"/>
<gene>
    <name evidence="1" type="ORF">ACFSKO_12925</name>
</gene>
<dbReference type="Proteomes" id="UP001597294">
    <property type="component" value="Unassembled WGS sequence"/>
</dbReference>
<keyword evidence="2" id="KW-1185">Reference proteome</keyword>
<dbReference type="EMBL" id="JBHUII010000004">
    <property type="protein sequence ID" value="MFD2206529.1"/>
    <property type="molecule type" value="Genomic_DNA"/>
</dbReference>
<evidence type="ECO:0008006" key="3">
    <source>
        <dbReference type="Google" id="ProtNLM"/>
    </source>
</evidence>
<organism evidence="1 2">
    <name type="scientific">Kiloniella antarctica</name>
    <dbReference type="NCBI Taxonomy" id="1550907"/>
    <lineage>
        <taxon>Bacteria</taxon>
        <taxon>Pseudomonadati</taxon>
        <taxon>Pseudomonadota</taxon>
        <taxon>Alphaproteobacteria</taxon>
        <taxon>Rhodospirillales</taxon>
        <taxon>Kiloniellaceae</taxon>
        <taxon>Kiloniella</taxon>
    </lineage>
</organism>
<reference evidence="2" key="1">
    <citation type="journal article" date="2019" name="Int. J. Syst. Evol. Microbiol.">
        <title>The Global Catalogue of Microorganisms (GCM) 10K type strain sequencing project: providing services to taxonomists for standard genome sequencing and annotation.</title>
        <authorList>
            <consortium name="The Broad Institute Genomics Platform"/>
            <consortium name="The Broad Institute Genome Sequencing Center for Infectious Disease"/>
            <person name="Wu L."/>
            <person name="Ma J."/>
        </authorList>
    </citation>
    <scope>NUCLEOTIDE SEQUENCE [LARGE SCALE GENOMIC DNA]</scope>
    <source>
        <strain evidence="2">CGMCC 4.7192</strain>
    </source>
</reference>